<dbReference type="EMBL" id="BAABDS010000010">
    <property type="protein sequence ID" value="GAA3703642.1"/>
    <property type="molecule type" value="Genomic_DNA"/>
</dbReference>
<keyword evidence="1" id="KW-0812">Transmembrane</keyword>
<protein>
    <recommendedName>
        <fullName evidence="4">MSHA biogenesis protein MshA</fullName>
    </recommendedName>
</protein>
<sequence length="172" mass="17695">MRKTAGFTLIELVIVIVILGILGAVAAPKLFNLQGDAYGANLNAIKSSISSAMTMANAKAQIEGNLDADGTASTTVDADGKGSIKGYDFIAFTNGYPDASKVIEGKEDAPAGILATLDSFDTTRYNLDDTTTDGVLTISPKTAATTAECVITYTEASNPSTPATVTVVTTDC</sequence>
<evidence type="ECO:0000313" key="2">
    <source>
        <dbReference type="EMBL" id="GAA3703642.1"/>
    </source>
</evidence>
<keyword evidence="1" id="KW-1133">Transmembrane helix</keyword>
<dbReference type="NCBIfam" id="TIGR02532">
    <property type="entry name" value="IV_pilin_GFxxxE"/>
    <property type="match status" value="1"/>
</dbReference>
<dbReference type="Proteomes" id="UP001501479">
    <property type="component" value="Unassembled WGS sequence"/>
</dbReference>
<dbReference type="InterPro" id="IPR045584">
    <property type="entry name" value="Pilin-like"/>
</dbReference>
<accession>A0ABP7DCI9</accession>
<evidence type="ECO:0000313" key="3">
    <source>
        <dbReference type="Proteomes" id="UP001501479"/>
    </source>
</evidence>
<organism evidence="2 3">
    <name type="scientific">Oceanisphaera sediminis</name>
    <dbReference type="NCBI Taxonomy" id="981381"/>
    <lineage>
        <taxon>Bacteria</taxon>
        <taxon>Pseudomonadati</taxon>
        <taxon>Pseudomonadota</taxon>
        <taxon>Gammaproteobacteria</taxon>
        <taxon>Aeromonadales</taxon>
        <taxon>Aeromonadaceae</taxon>
        <taxon>Oceanisphaera</taxon>
    </lineage>
</organism>
<comment type="caution">
    <text evidence="2">The sequence shown here is derived from an EMBL/GenBank/DDBJ whole genome shotgun (WGS) entry which is preliminary data.</text>
</comment>
<reference evidence="3" key="1">
    <citation type="journal article" date="2019" name="Int. J. Syst. Evol. Microbiol.">
        <title>The Global Catalogue of Microorganisms (GCM) 10K type strain sequencing project: providing services to taxonomists for standard genome sequencing and annotation.</title>
        <authorList>
            <consortium name="The Broad Institute Genomics Platform"/>
            <consortium name="The Broad Institute Genome Sequencing Center for Infectious Disease"/>
            <person name="Wu L."/>
            <person name="Ma J."/>
        </authorList>
    </citation>
    <scope>NUCLEOTIDE SEQUENCE [LARGE SCALE GENOMIC DNA]</scope>
    <source>
        <strain evidence="3">JCM 17329</strain>
    </source>
</reference>
<gene>
    <name evidence="2" type="ORF">GCM10022421_07910</name>
</gene>
<dbReference type="RefSeq" id="WP_344962614.1">
    <property type="nucleotide sequence ID" value="NZ_BAABDS010000010.1"/>
</dbReference>
<keyword evidence="3" id="KW-1185">Reference proteome</keyword>
<proteinExistence type="predicted"/>
<name>A0ABP7DCI9_9GAMM</name>
<keyword evidence="1" id="KW-0472">Membrane</keyword>
<evidence type="ECO:0000256" key="1">
    <source>
        <dbReference type="SAM" id="Phobius"/>
    </source>
</evidence>
<feature type="transmembrane region" description="Helical" evidence="1">
    <location>
        <begin position="7"/>
        <end position="27"/>
    </location>
</feature>
<dbReference type="Gene3D" id="3.30.700.10">
    <property type="entry name" value="Glycoprotein, Type 4 Pilin"/>
    <property type="match status" value="1"/>
</dbReference>
<dbReference type="InterPro" id="IPR012902">
    <property type="entry name" value="N_methyl_site"/>
</dbReference>
<evidence type="ECO:0008006" key="4">
    <source>
        <dbReference type="Google" id="ProtNLM"/>
    </source>
</evidence>
<dbReference type="Pfam" id="PF07963">
    <property type="entry name" value="N_methyl"/>
    <property type="match status" value="1"/>
</dbReference>
<dbReference type="PROSITE" id="PS00409">
    <property type="entry name" value="PROKAR_NTER_METHYL"/>
    <property type="match status" value="1"/>
</dbReference>
<dbReference type="SUPFAM" id="SSF54523">
    <property type="entry name" value="Pili subunits"/>
    <property type="match status" value="1"/>
</dbReference>